<evidence type="ECO:0000256" key="1">
    <source>
        <dbReference type="SAM" id="MobiDB-lite"/>
    </source>
</evidence>
<dbReference type="EMBL" id="LFIV01000092">
    <property type="protein sequence ID" value="KZL70273.1"/>
    <property type="molecule type" value="Genomic_DNA"/>
</dbReference>
<feature type="compositionally biased region" description="Polar residues" evidence="1">
    <location>
        <begin position="147"/>
        <end position="162"/>
    </location>
</feature>
<organism evidence="2 3">
    <name type="scientific">Colletotrichum tofieldiae</name>
    <dbReference type="NCBI Taxonomy" id="708197"/>
    <lineage>
        <taxon>Eukaryota</taxon>
        <taxon>Fungi</taxon>
        <taxon>Dikarya</taxon>
        <taxon>Ascomycota</taxon>
        <taxon>Pezizomycotina</taxon>
        <taxon>Sordariomycetes</taxon>
        <taxon>Hypocreomycetidae</taxon>
        <taxon>Glomerellales</taxon>
        <taxon>Glomerellaceae</taxon>
        <taxon>Colletotrichum</taxon>
        <taxon>Colletotrichum spaethianum species complex</taxon>
    </lineage>
</organism>
<name>A0A166S5J1_9PEZI</name>
<feature type="compositionally biased region" description="Pro residues" evidence="1">
    <location>
        <begin position="976"/>
        <end position="988"/>
    </location>
</feature>
<feature type="region of interest" description="Disordered" evidence="1">
    <location>
        <begin position="678"/>
        <end position="784"/>
    </location>
</feature>
<evidence type="ECO:0000313" key="2">
    <source>
        <dbReference type="EMBL" id="KZL70273.1"/>
    </source>
</evidence>
<feature type="compositionally biased region" description="Polar residues" evidence="1">
    <location>
        <begin position="364"/>
        <end position="395"/>
    </location>
</feature>
<keyword evidence="3" id="KW-1185">Reference proteome</keyword>
<feature type="region of interest" description="Disordered" evidence="1">
    <location>
        <begin position="1"/>
        <end position="21"/>
    </location>
</feature>
<feature type="compositionally biased region" description="Basic and acidic residues" evidence="1">
    <location>
        <begin position="1"/>
        <end position="13"/>
    </location>
</feature>
<feature type="region of interest" description="Disordered" evidence="1">
    <location>
        <begin position="141"/>
        <end position="169"/>
    </location>
</feature>
<feature type="region of interest" description="Disordered" evidence="1">
    <location>
        <begin position="270"/>
        <end position="340"/>
    </location>
</feature>
<reference evidence="2 3" key="1">
    <citation type="submission" date="2015-06" db="EMBL/GenBank/DDBJ databases">
        <title>Survival trade-offs in plant roots during colonization by closely related pathogenic and mutualistic fungi.</title>
        <authorList>
            <person name="Hacquard S."/>
            <person name="Kracher B."/>
            <person name="Hiruma K."/>
            <person name="Weinman A."/>
            <person name="Muench P."/>
            <person name="Garrido Oter R."/>
            <person name="Ver Loren van Themaat E."/>
            <person name="Dallerey J.-F."/>
            <person name="Damm U."/>
            <person name="Henrissat B."/>
            <person name="Lespinet O."/>
            <person name="Thon M."/>
            <person name="Kemen E."/>
            <person name="McHardy A.C."/>
            <person name="Schulze-Lefert P."/>
            <person name="O'Connell R.J."/>
        </authorList>
    </citation>
    <scope>NUCLEOTIDE SEQUENCE [LARGE SCALE GENOMIC DNA]</scope>
    <source>
        <strain evidence="2 3">0861</strain>
    </source>
</reference>
<feature type="compositionally biased region" description="Polar residues" evidence="1">
    <location>
        <begin position="1007"/>
        <end position="1019"/>
    </location>
</feature>
<proteinExistence type="predicted"/>
<feature type="compositionally biased region" description="Low complexity" evidence="1">
    <location>
        <begin position="315"/>
        <end position="324"/>
    </location>
</feature>
<feature type="region of interest" description="Disordered" evidence="1">
    <location>
        <begin position="891"/>
        <end position="916"/>
    </location>
</feature>
<accession>A0A166S5J1</accession>
<feature type="region of interest" description="Disordered" evidence="1">
    <location>
        <begin position="354"/>
        <end position="429"/>
    </location>
</feature>
<evidence type="ECO:0000313" key="3">
    <source>
        <dbReference type="Proteomes" id="UP000076552"/>
    </source>
</evidence>
<feature type="compositionally biased region" description="Acidic residues" evidence="1">
    <location>
        <begin position="682"/>
        <end position="691"/>
    </location>
</feature>
<feature type="region of interest" description="Disordered" evidence="1">
    <location>
        <begin position="972"/>
        <end position="1066"/>
    </location>
</feature>
<feature type="region of interest" description="Disordered" evidence="1">
    <location>
        <begin position="47"/>
        <end position="74"/>
    </location>
</feature>
<gene>
    <name evidence="2" type="ORF">CT0861_02028</name>
</gene>
<dbReference type="AlphaFoldDB" id="A0A166S5J1"/>
<feature type="compositionally biased region" description="Polar residues" evidence="1">
    <location>
        <begin position="759"/>
        <end position="775"/>
    </location>
</feature>
<sequence>MDPLELREGDSDSLKGSSEPCVIDRKRPVARFPDAFSANLGRKASSFFRQEGSAPGVEKNPFSPSPLPENKSVIHRRRDVIPGLPSPSPLSRNRQLSAASSVKAMVAKFEGAGNTPEKADKMADHEDHSLILSSPVVDKGKDKASFAESTDTTAASFPTGQASHLDDKKSAKDDIDLDLLQMQEFFKDEPLAHCLDNYNPPTQVDMEMKVLPLEKDGGKSMVKAAKIELWNRLASLTDALEEQYPSVKEEREAKQAVITAAAAYLDEALGEPSKQGAKGEMPQNSSKASRRAEKKAQKKADKKAQKAAKREDPVASASSAASSSKTQQDPPNEPSLREKYPDIFAKIDYWRSLPDPDAPAGTYEKNTPGTGIEFSQLTAQPISPSVVHQSQSITSQHHRNRSIKIGNDKTFADDSSESDDWSTGSSNGDPFYLNKYLTPSYQAATKVFLEDFDKKNPTQLTPSQPAAHSAAESTVQAASVRTALHVSDDELSDSEEIRKSKATEAQSYSDELNKRAHERVNAAHAEGKIVHLENAKSRRDAVATTIKKEDIVPGFGQKNKQPVLDFDEDAYAARSIASHTMKPAPLRIPSRMKQPVTGSDKKANVKSTALTQAKAPLPPGALTINSNKYRMATGDFTALNVDIGRSSSRTASGSSTHSSRSAVNFSWPKAQRAGIKNKYEFNDEDDSDYELDEKKTNDLPGQLSTDVCSSDPAPALSRNVSGKSYAHGTLEDADTFGNKSTARHPDSTSSAAAQAHECAQNQSHISTQPNTSAKGSSEETQRRSFTANEYQTLIQDDYDAFAKESPEKKQKGFENAMSALNTGSAMSTTEATSNITRQTVVVPAHHQRPTVRLPGTTALPPTPTTSQVPMTTSEIMTELDDFFSEQNDHLYTTTRTNPGSSYGSNSGNGAGTGFQGQVQDQAWNDTNYHEDALSYGYAYKQTNYHTLPDTMNPVPLTRDQRRQVLESYGMSEAEYPAPPDGYPNPPGPDIGSNVPPCPTRPAPVVSATLSAQSSGNETGNGVGRLSADGGAPAQSLRKHRRFRRAATAPPAPAPASPAPGYDADWF</sequence>
<feature type="compositionally biased region" description="Basic and acidic residues" evidence="1">
    <location>
        <begin position="290"/>
        <end position="313"/>
    </location>
</feature>
<dbReference type="Proteomes" id="UP000076552">
    <property type="component" value="Unassembled WGS sequence"/>
</dbReference>
<comment type="caution">
    <text evidence="2">The sequence shown here is derived from an EMBL/GenBank/DDBJ whole genome shotgun (WGS) entry which is preliminary data.</text>
</comment>
<feature type="region of interest" description="Disordered" evidence="1">
    <location>
        <begin position="486"/>
        <end position="512"/>
    </location>
</feature>
<protein>
    <submittedName>
        <fullName evidence="2">Uncharacterized protein</fullName>
    </submittedName>
</protein>